<feature type="compositionally biased region" description="Low complexity" evidence="1">
    <location>
        <begin position="126"/>
        <end position="141"/>
    </location>
</feature>
<feature type="region of interest" description="Disordered" evidence="1">
    <location>
        <begin position="73"/>
        <end position="277"/>
    </location>
</feature>
<accession>A0A4S8KL04</accession>
<evidence type="ECO:0000313" key="2">
    <source>
        <dbReference type="EMBL" id="THU76197.1"/>
    </source>
</evidence>
<reference evidence="2 3" key="1">
    <citation type="journal article" date="2019" name="Nat. Ecol. Evol.">
        <title>Megaphylogeny resolves global patterns of mushroom evolution.</title>
        <authorList>
            <person name="Varga T."/>
            <person name="Krizsan K."/>
            <person name="Foldi C."/>
            <person name="Dima B."/>
            <person name="Sanchez-Garcia M."/>
            <person name="Sanchez-Ramirez S."/>
            <person name="Szollosi G.J."/>
            <person name="Szarkandi J.G."/>
            <person name="Papp V."/>
            <person name="Albert L."/>
            <person name="Andreopoulos W."/>
            <person name="Angelini C."/>
            <person name="Antonin V."/>
            <person name="Barry K.W."/>
            <person name="Bougher N.L."/>
            <person name="Buchanan P."/>
            <person name="Buyck B."/>
            <person name="Bense V."/>
            <person name="Catcheside P."/>
            <person name="Chovatia M."/>
            <person name="Cooper J."/>
            <person name="Damon W."/>
            <person name="Desjardin D."/>
            <person name="Finy P."/>
            <person name="Geml J."/>
            <person name="Haridas S."/>
            <person name="Hughes K."/>
            <person name="Justo A."/>
            <person name="Karasinski D."/>
            <person name="Kautmanova I."/>
            <person name="Kiss B."/>
            <person name="Kocsube S."/>
            <person name="Kotiranta H."/>
            <person name="LaButti K.M."/>
            <person name="Lechner B.E."/>
            <person name="Liimatainen K."/>
            <person name="Lipzen A."/>
            <person name="Lukacs Z."/>
            <person name="Mihaltcheva S."/>
            <person name="Morgado L.N."/>
            <person name="Niskanen T."/>
            <person name="Noordeloos M.E."/>
            <person name="Ohm R.A."/>
            <person name="Ortiz-Santana B."/>
            <person name="Ovrebo C."/>
            <person name="Racz N."/>
            <person name="Riley R."/>
            <person name="Savchenko A."/>
            <person name="Shiryaev A."/>
            <person name="Soop K."/>
            <person name="Spirin V."/>
            <person name="Szebenyi C."/>
            <person name="Tomsovsky M."/>
            <person name="Tulloss R.E."/>
            <person name="Uehling J."/>
            <person name="Grigoriev I.V."/>
            <person name="Vagvolgyi C."/>
            <person name="Papp T."/>
            <person name="Martin F.M."/>
            <person name="Miettinen O."/>
            <person name="Hibbett D.S."/>
            <person name="Nagy L.G."/>
        </authorList>
    </citation>
    <scope>NUCLEOTIDE SEQUENCE [LARGE SCALE GENOMIC DNA]</scope>
    <source>
        <strain evidence="2 3">CBS 962.96</strain>
    </source>
</reference>
<proteinExistence type="predicted"/>
<keyword evidence="3" id="KW-1185">Reference proteome</keyword>
<name>A0A4S8KL04_DENBC</name>
<organism evidence="2 3">
    <name type="scientific">Dendrothele bispora (strain CBS 962.96)</name>
    <dbReference type="NCBI Taxonomy" id="1314807"/>
    <lineage>
        <taxon>Eukaryota</taxon>
        <taxon>Fungi</taxon>
        <taxon>Dikarya</taxon>
        <taxon>Basidiomycota</taxon>
        <taxon>Agaricomycotina</taxon>
        <taxon>Agaricomycetes</taxon>
        <taxon>Agaricomycetidae</taxon>
        <taxon>Agaricales</taxon>
        <taxon>Agaricales incertae sedis</taxon>
        <taxon>Dendrothele</taxon>
    </lineage>
</organism>
<feature type="compositionally biased region" description="Pro residues" evidence="1">
    <location>
        <begin position="143"/>
        <end position="156"/>
    </location>
</feature>
<dbReference type="AlphaFoldDB" id="A0A4S8KL04"/>
<sequence>MSFFSEAHQLQFTDSNINNIQGSKYETNNNDNRKITGSYNTHNTTNTNSHNTNWNNRDERNDIRHYNAFQHSQTANFGDGPERYRPTRNEWDRNSQVGYDSEYSWHNGGDSIGQPYGPRPRHIQTPSYSEYSSYVPSRSYRGPAPPHPPASAPPAPVESAEAYQARNRNPYNQIYDDPYHSSNPTEPMNHNPHSQNYGGPYHFVEPETRHYQRTPFSEQGQNNYPHPRSHSSSNNPFASYRSEGSSTAAADSIAASENKDDVAMEVDNDGNPLPPRT</sequence>
<dbReference type="Proteomes" id="UP000297245">
    <property type="component" value="Unassembled WGS sequence"/>
</dbReference>
<feature type="compositionally biased region" description="Low complexity" evidence="1">
    <location>
        <begin position="222"/>
        <end position="236"/>
    </location>
</feature>
<gene>
    <name evidence="2" type="ORF">K435DRAFT_974517</name>
</gene>
<protein>
    <submittedName>
        <fullName evidence="2">Uncharacterized protein</fullName>
    </submittedName>
</protein>
<feature type="compositionally biased region" description="Basic and acidic residues" evidence="1">
    <location>
        <begin position="80"/>
        <end position="93"/>
    </location>
</feature>
<evidence type="ECO:0000313" key="3">
    <source>
        <dbReference type="Proteomes" id="UP000297245"/>
    </source>
</evidence>
<feature type="compositionally biased region" description="Low complexity" evidence="1">
    <location>
        <begin position="245"/>
        <end position="256"/>
    </location>
</feature>
<feature type="compositionally biased region" description="Polar residues" evidence="1">
    <location>
        <begin position="180"/>
        <end position="197"/>
    </location>
</feature>
<dbReference type="EMBL" id="ML181093">
    <property type="protein sequence ID" value="THU76197.1"/>
    <property type="molecule type" value="Genomic_DNA"/>
</dbReference>
<evidence type="ECO:0000256" key="1">
    <source>
        <dbReference type="SAM" id="MobiDB-lite"/>
    </source>
</evidence>